<evidence type="ECO:0000313" key="2">
    <source>
        <dbReference type="Proteomes" id="UP000293154"/>
    </source>
</evidence>
<accession>A0A411WK76</accession>
<sequence>MENIEEYFDDKGRKLHLVYGQLSEKFIREDIGIILDGIPYLINEDTRETYLTPFGRVLIEKLVGEAKTKGIRELTISPPKHFTGQRFKFCDDLPFKYSALEYFSIPGLAREFSNDGFLVPIYFNIEVLNKYSQNPDYELHLMSSTYGNLYFKDEWSISFGVNRNKSVIMWLGDIDKLPKKEQFYLLSENIEPDYEVHSEFYEGQICVQWAEGSLESKVFELRENLSELILDKFGSKLFKLDGEISKVLSNLQKPVFWQDKHVAPVIEALNRIFVESLCEKNIKEIIKNESPETGIKGLRGLKLLTVLLNDVLEIENSAEIMCPFFVLYDYRVVMCHLQSEESVNEKMDSIFYRLHISDNDKHHETVYMSIFEFMKDSLSRVIEHIGEKANKGQQRTAKPIT</sequence>
<dbReference type="Proteomes" id="UP000293154">
    <property type="component" value="Chromosome"/>
</dbReference>
<proteinExistence type="predicted"/>
<dbReference type="AlphaFoldDB" id="A0A411WK76"/>
<name>A0A411WK76_9GAMM</name>
<evidence type="ECO:0000313" key="1">
    <source>
        <dbReference type="EMBL" id="QBH96611.1"/>
    </source>
</evidence>
<dbReference type="EMBL" id="CP034752">
    <property type="protein sequence ID" value="QBH96611.1"/>
    <property type="molecule type" value="Genomic_DNA"/>
</dbReference>
<organism evidence="1 2">
    <name type="scientific">Limnobaculum zhutongyuii</name>
    <dbReference type="NCBI Taxonomy" id="2498113"/>
    <lineage>
        <taxon>Bacteria</taxon>
        <taxon>Pseudomonadati</taxon>
        <taxon>Pseudomonadota</taxon>
        <taxon>Gammaproteobacteria</taxon>
        <taxon>Enterobacterales</taxon>
        <taxon>Budviciaceae</taxon>
        <taxon>Limnobaculum</taxon>
    </lineage>
</organism>
<dbReference type="OrthoDB" id="2375320at2"/>
<reference evidence="1 2" key="1">
    <citation type="submission" date="2019-03" db="EMBL/GenBank/DDBJ databases">
        <title>Pragia sp. nov. isolated from the gut tract of Carduelis flavirostris.</title>
        <authorList>
            <person name="Ge Y."/>
        </authorList>
    </citation>
    <scope>NUCLEOTIDE SEQUENCE [LARGE SCALE GENOMIC DNA]</scope>
    <source>
        <strain evidence="1 2">CF-458</strain>
    </source>
</reference>
<keyword evidence="2" id="KW-1185">Reference proteome</keyword>
<protein>
    <submittedName>
        <fullName evidence="1">Uncharacterized protein</fullName>
    </submittedName>
</protein>
<dbReference type="KEGG" id="prag:EKN56_09445"/>
<gene>
    <name evidence="1" type="ORF">EKN56_09445</name>
</gene>
<dbReference type="RefSeq" id="WP_130591548.1">
    <property type="nucleotide sequence ID" value="NZ_CP034752.1"/>
</dbReference>